<evidence type="ECO:0000313" key="7">
    <source>
        <dbReference type="Proteomes" id="UP000799750"/>
    </source>
</evidence>
<feature type="compositionally biased region" description="Basic and acidic residues" evidence="3">
    <location>
        <begin position="350"/>
        <end position="359"/>
    </location>
</feature>
<dbReference type="InterPro" id="IPR029016">
    <property type="entry name" value="GAF-like_dom_sf"/>
</dbReference>
<dbReference type="CDD" id="cd17546">
    <property type="entry name" value="REC_hyHK_CKI1_RcsC-like"/>
    <property type="match status" value="1"/>
</dbReference>
<feature type="region of interest" description="Disordered" evidence="3">
    <location>
        <begin position="234"/>
        <end position="359"/>
    </location>
</feature>
<dbReference type="SUPFAM" id="SSF47384">
    <property type="entry name" value="Homodimeric domain of signal transducing histidine kinase"/>
    <property type="match status" value="1"/>
</dbReference>
<dbReference type="Proteomes" id="UP000799750">
    <property type="component" value="Unassembled WGS sequence"/>
</dbReference>
<dbReference type="InterPro" id="IPR011006">
    <property type="entry name" value="CheY-like_superfamily"/>
</dbReference>
<sequence length="1369" mass="149955">MEPVANGAPAPVAVAPTAPKPLGPDDFVRSRELYRYFNPAQNLVASQSSTAPDTVLTAYAQLVAWRLNAQRSLVSLIDKEIQYFVAESTKTLSLEDNTLHEDPDDAIWAGCINVPKSGRLCEHTLQTMPTSDGSPACFEVLDLSQDPRFSQLPFVAGSPHFRYYVGVPIRTKKGVNIGSLFAMDVVVRKPLGLANKLFLSTIASNIMTHLETLKEKEERLRALNMNTCLAMFVDPDHQRKRRRTSSGSPQARAAHRGTVRRSAADNNSMTSLRSPLGLDQDMRSSPKGSPRPAQSRRKPHVGESGVSPEASPPEPAISRPTLPKHRHKISQEEDGVEPSESRYSSNMDSDTSHKPKVVEDDHLRTFRRAAQLLYDSLSLQNGGGVVFLDTMTSMQSESTDFDGWNLNENTRSDVQFQYEDKEESGNAPAAFNRPRRRGMSGVLGAAGSSSNEVNIHSDEADDFTPISALELHKLIKRHPRGQLFNLDVEGFSGSSSSGDEPSAFDLHISRKSFPSEAERALLLKHFPGSRQVIFLPLYDSTSSRWSTCFVYNLYEFHNLTQNPDFLYCIAFCNCVMTEIGRLATLAADQQKSDFIGSISHELRSPLHGILASMEFLHDTDTTSFQKSLVETADACARTLLDTINMVLDYSRLNAFERSAQKARRAGKRGQVPAGFGGNSNGFQPVLNIYGDVDLAAITEEVVEGVSTGQIFKDITTVEGEDIPLHQRKKSTPLRRLSEAGTPEADPITKPDVEIIVDIGMRAAGWSFVTQPGAFRRIVMNLFGNSLKYTSKGYILVELDAEDVHKNASGSPTEVTTWVTLKVSDTGKGISPEYMRNKLFTPFAQESNMNPGTGLGLSLVKGIVNMLQGEINVKSTVGVGTVVEIRLPMNHAQMNSTTPSSSGSSLERAKDDSIPFCRAEAEDKTVALFRNSSSTKSSEQSKATKLQSQTLANYFRNWFGFADVTEWVAGSTAHVVAVEETDLEALLKEVNSTTNSSPKPMIIVFCGNASRLALTRDYSNAGVIIEFLCVPLGPYKLARTLRLEFEAYNRLNSSDTTREDPPSESVENLASAMEHVTLKSDNPNIPDIQLLVNGGIIANLASNNANMALGSPRSEKRSDVKEEETFPFPSDALANNLHSPAPKSLSDIIDRPISTIDHRRPNLGARRTISPTRSELAAREPEPTLPMTGAGALTSTPDIPLITPIPSSTESRPPRLLLVDDNPVNLRLLNTFMRKRKYQNVVSAEDGEQAVAAFRTGIMRSPPEPPDIIFMDISMPILDGFAATRQIREIERELAENSGPMETVPPSLVIALTGLASGRDQSEAFISGFDLYMTKPVSFREVGRLLDNWQAHGGAAAAKTPHGSLTGPEF</sequence>
<protein>
    <submittedName>
        <fullName evidence="6">Uncharacterized protein</fullName>
    </submittedName>
</protein>
<dbReference type="SUPFAM" id="SSF55874">
    <property type="entry name" value="ATPase domain of HSP90 chaperone/DNA topoisomerase II/histidine kinase"/>
    <property type="match status" value="1"/>
</dbReference>
<evidence type="ECO:0000313" key="6">
    <source>
        <dbReference type="EMBL" id="KAF2492412.1"/>
    </source>
</evidence>
<proteinExistence type="predicted"/>
<feature type="region of interest" description="Disordered" evidence="3">
    <location>
        <begin position="418"/>
        <end position="437"/>
    </location>
</feature>
<dbReference type="OrthoDB" id="303614at2759"/>
<name>A0A6A6QJL3_9PEZI</name>
<organism evidence="6 7">
    <name type="scientific">Lophium mytilinum</name>
    <dbReference type="NCBI Taxonomy" id="390894"/>
    <lineage>
        <taxon>Eukaryota</taxon>
        <taxon>Fungi</taxon>
        <taxon>Dikarya</taxon>
        <taxon>Ascomycota</taxon>
        <taxon>Pezizomycotina</taxon>
        <taxon>Dothideomycetes</taxon>
        <taxon>Pleosporomycetidae</taxon>
        <taxon>Mytilinidiales</taxon>
        <taxon>Mytilinidiaceae</taxon>
        <taxon>Lophium</taxon>
    </lineage>
</organism>
<feature type="region of interest" description="Disordered" evidence="3">
    <location>
        <begin position="1"/>
        <end position="23"/>
    </location>
</feature>
<gene>
    <name evidence="6" type="ORF">BU16DRAFT_492058</name>
</gene>
<dbReference type="Gene3D" id="1.10.287.130">
    <property type="match status" value="1"/>
</dbReference>
<dbReference type="InterPro" id="IPR036890">
    <property type="entry name" value="HATPase_C_sf"/>
</dbReference>
<dbReference type="Gene3D" id="3.40.50.2300">
    <property type="match status" value="1"/>
</dbReference>
<keyword evidence="1 2" id="KW-0597">Phosphoprotein</keyword>
<feature type="compositionally biased region" description="Basic and acidic residues" evidence="3">
    <location>
        <begin position="1112"/>
        <end position="1123"/>
    </location>
</feature>
<dbReference type="Pfam" id="PF02518">
    <property type="entry name" value="HATPase_c"/>
    <property type="match status" value="1"/>
</dbReference>
<feature type="domain" description="Histidine kinase" evidence="4">
    <location>
        <begin position="597"/>
        <end position="890"/>
    </location>
</feature>
<dbReference type="InterPro" id="IPR003661">
    <property type="entry name" value="HisK_dim/P_dom"/>
</dbReference>
<dbReference type="Pfam" id="PF00512">
    <property type="entry name" value="HisKA"/>
    <property type="match status" value="1"/>
</dbReference>
<dbReference type="SMART" id="SM00387">
    <property type="entry name" value="HATPase_c"/>
    <property type="match status" value="1"/>
</dbReference>
<dbReference type="Gene3D" id="3.30.565.10">
    <property type="entry name" value="Histidine kinase-like ATPase, C-terminal domain"/>
    <property type="match status" value="1"/>
</dbReference>
<dbReference type="InterPro" id="IPR050956">
    <property type="entry name" value="2C_system_His_kinase"/>
</dbReference>
<dbReference type="FunFam" id="1.10.287.130:FF:000023">
    <property type="entry name" value="Sensor histidine kinase/response regulator, putative"/>
    <property type="match status" value="1"/>
</dbReference>
<dbReference type="InterPro" id="IPR005467">
    <property type="entry name" value="His_kinase_dom"/>
</dbReference>
<reference evidence="6" key="1">
    <citation type="journal article" date="2020" name="Stud. Mycol.">
        <title>101 Dothideomycetes genomes: a test case for predicting lifestyles and emergence of pathogens.</title>
        <authorList>
            <person name="Haridas S."/>
            <person name="Albert R."/>
            <person name="Binder M."/>
            <person name="Bloem J."/>
            <person name="Labutti K."/>
            <person name="Salamov A."/>
            <person name="Andreopoulos B."/>
            <person name="Baker S."/>
            <person name="Barry K."/>
            <person name="Bills G."/>
            <person name="Bluhm B."/>
            <person name="Cannon C."/>
            <person name="Castanera R."/>
            <person name="Culley D."/>
            <person name="Daum C."/>
            <person name="Ezra D."/>
            <person name="Gonzalez J."/>
            <person name="Henrissat B."/>
            <person name="Kuo A."/>
            <person name="Liang C."/>
            <person name="Lipzen A."/>
            <person name="Lutzoni F."/>
            <person name="Magnuson J."/>
            <person name="Mondo S."/>
            <person name="Nolan M."/>
            <person name="Ohm R."/>
            <person name="Pangilinan J."/>
            <person name="Park H.-J."/>
            <person name="Ramirez L."/>
            <person name="Alfaro M."/>
            <person name="Sun H."/>
            <person name="Tritt A."/>
            <person name="Yoshinaga Y."/>
            <person name="Zwiers L.-H."/>
            <person name="Turgeon B."/>
            <person name="Goodwin S."/>
            <person name="Spatafora J."/>
            <person name="Crous P."/>
            <person name="Grigoriev I."/>
        </authorList>
    </citation>
    <scope>NUCLEOTIDE SEQUENCE</scope>
    <source>
        <strain evidence="6">CBS 269.34</strain>
    </source>
</reference>
<dbReference type="InterPro" id="IPR003594">
    <property type="entry name" value="HATPase_dom"/>
</dbReference>
<accession>A0A6A6QJL3</accession>
<evidence type="ECO:0000259" key="4">
    <source>
        <dbReference type="PROSITE" id="PS50109"/>
    </source>
</evidence>
<evidence type="ECO:0000256" key="3">
    <source>
        <dbReference type="SAM" id="MobiDB-lite"/>
    </source>
</evidence>
<dbReference type="PRINTS" id="PR00344">
    <property type="entry name" value="BCTRLSENSOR"/>
</dbReference>
<dbReference type="InterPro" id="IPR036097">
    <property type="entry name" value="HisK_dim/P_sf"/>
</dbReference>
<dbReference type="PANTHER" id="PTHR43719">
    <property type="entry name" value="TWO-COMPONENT HISTIDINE KINASE"/>
    <property type="match status" value="1"/>
</dbReference>
<feature type="compositionally biased region" description="Polar residues" evidence="3">
    <location>
        <begin position="264"/>
        <end position="273"/>
    </location>
</feature>
<evidence type="ECO:0000256" key="2">
    <source>
        <dbReference type="PROSITE-ProRule" id="PRU00169"/>
    </source>
</evidence>
<keyword evidence="7" id="KW-1185">Reference proteome</keyword>
<feature type="modified residue" description="4-aspartylphosphate" evidence="2">
    <location>
        <position position="1271"/>
    </location>
</feature>
<dbReference type="InterPro" id="IPR001789">
    <property type="entry name" value="Sig_transdc_resp-reg_receiver"/>
</dbReference>
<dbReference type="Gene3D" id="3.30.450.40">
    <property type="match status" value="1"/>
</dbReference>
<dbReference type="CDD" id="cd00082">
    <property type="entry name" value="HisKA"/>
    <property type="match status" value="1"/>
</dbReference>
<dbReference type="InterPro" id="IPR004358">
    <property type="entry name" value="Sig_transdc_His_kin-like_C"/>
</dbReference>
<dbReference type="SMART" id="SM00448">
    <property type="entry name" value="REC"/>
    <property type="match status" value="1"/>
</dbReference>
<feature type="domain" description="Response regulatory" evidence="5">
    <location>
        <begin position="1214"/>
        <end position="1349"/>
    </location>
</feature>
<dbReference type="FunFam" id="3.30.450.40:FF:000083">
    <property type="entry name" value="Sensor histidine kinase/response regulator, putative (AFU_orthologue AFUA_4G00660)"/>
    <property type="match status" value="1"/>
</dbReference>
<feature type="compositionally biased region" description="Low complexity" evidence="3">
    <location>
        <begin position="1"/>
        <end position="17"/>
    </location>
</feature>
<dbReference type="PANTHER" id="PTHR43719:SF28">
    <property type="entry name" value="PEROXIDE STRESS-ACTIVATED HISTIDINE KINASE MAK1-RELATED"/>
    <property type="match status" value="1"/>
</dbReference>
<feature type="region of interest" description="Disordered" evidence="3">
    <location>
        <begin position="1107"/>
        <end position="1145"/>
    </location>
</feature>
<dbReference type="PROSITE" id="PS50110">
    <property type="entry name" value="RESPONSE_REGULATORY"/>
    <property type="match status" value="1"/>
</dbReference>
<dbReference type="EMBL" id="MU004194">
    <property type="protein sequence ID" value="KAF2492412.1"/>
    <property type="molecule type" value="Genomic_DNA"/>
</dbReference>
<feature type="region of interest" description="Disordered" evidence="3">
    <location>
        <begin position="1171"/>
        <end position="1198"/>
    </location>
</feature>
<dbReference type="SUPFAM" id="SSF52172">
    <property type="entry name" value="CheY-like"/>
    <property type="match status" value="1"/>
</dbReference>
<dbReference type="Pfam" id="PF00072">
    <property type="entry name" value="Response_reg"/>
    <property type="match status" value="1"/>
</dbReference>
<evidence type="ECO:0000256" key="1">
    <source>
        <dbReference type="ARBA" id="ARBA00022553"/>
    </source>
</evidence>
<dbReference type="SMART" id="SM00388">
    <property type="entry name" value="HisKA"/>
    <property type="match status" value="1"/>
</dbReference>
<dbReference type="SUPFAM" id="SSF55781">
    <property type="entry name" value="GAF domain-like"/>
    <property type="match status" value="1"/>
</dbReference>
<evidence type="ECO:0000259" key="5">
    <source>
        <dbReference type="PROSITE" id="PS50110"/>
    </source>
</evidence>
<dbReference type="PROSITE" id="PS50109">
    <property type="entry name" value="HIS_KIN"/>
    <property type="match status" value="1"/>
</dbReference>
<dbReference type="GO" id="GO:0000155">
    <property type="term" value="F:phosphorelay sensor kinase activity"/>
    <property type="evidence" value="ECO:0007669"/>
    <property type="project" value="InterPro"/>
</dbReference>